<evidence type="ECO:0000259" key="2">
    <source>
        <dbReference type="Pfam" id="PF08621"/>
    </source>
</evidence>
<organism evidence="3">
    <name type="scientific">Angiostrongylus costaricensis</name>
    <name type="common">Nematode worm</name>
    <dbReference type="NCBI Taxonomy" id="334426"/>
    <lineage>
        <taxon>Eukaryota</taxon>
        <taxon>Metazoa</taxon>
        <taxon>Ecdysozoa</taxon>
        <taxon>Nematoda</taxon>
        <taxon>Chromadorea</taxon>
        <taxon>Rhabditida</taxon>
        <taxon>Rhabditina</taxon>
        <taxon>Rhabditomorpha</taxon>
        <taxon>Strongyloidea</taxon>
        <taxon>Metastrongylidae</taxon>
        <taxon>Angiostrongylus</taxon>
    </lineage>
</organism>
<dbReference type="OMA" id="RHNTKAS"/>
<reference evidence="3" key="1">
    <citation type="submission" date="2017-02" db="UniProtKB">
        <authorList>
            <consortium name="WormBaseParasite"/>
        </authorList>
    </citation>
    <scope>IDENTIFICATION</scope>
</reference>
<feature type="domain" description="RPAP1 N-terminal" evidence="2">
    <location>
        <begin position="4"/>
        <end position="40"/>
    </location>
</feature>
<evidence type="ECO:0000256" key="1">
    <source>
        <dbReference type="SAM" id="MobiDB-lite"/>
    </source>
</evidence>
<protein>
    <submittedName>
        <fullName evidence="3">RPAP1_N domain-containing protein</fullName>
    </submittedName>
</protein>
<dbReference type="Pfam" id="PF08621">
    <property type="entry name" value="RPAP1_N"/>
    <property type="match status" value="1"/>
</dbReference>
<feature type="region of interest" description="Disordered" evidence="1">
    <location>
        <begin position="43"/>
        <end position="73"/>
    </location>
</feature>
<dbReference type="InterPro" id="IPR013930">
    <property type="entry name" value="RPAP1_N"/>
</dbReference>
<accession>A0A0R3PIL1</accession>
<dbReference type="AlphaFoldDB" id="A0A0R3PIL1"/>
<evidence type="ECO:0000313" key="3">
    <source>
        <dbReference type="WBParaSite" id="ACOC_0000418801-mRNA-1"/>
    </source>
</evidence>
<proteinExistence type="predicted"/>
<dbReference type="WBParaSite" id="ACOC_0000418801-mRNA-1">
    <property type="protein sequence ID" value="ACOC_0000418801-mRNA-1"/>
    <property type="gene ID" value="ACOC_0000418801"/>
</dbReference>
<name>A0A0R3PIL1_ANGCS</name>
<sequence length="113" mass="13077">LLYRYLASLDEEKINELRQEIAEKLAPDNIDFLKHRYQMKKEATKAMPKVSKYKASRESKFEPHQPSSVESSAVSSTTVLKDIVDHLEVLDEFGDRSDEEKYNRIAAVNLTLF</sequence>